<evidence type="ECO:0000256" key="5">
    <source>
        <dbReference type="ARBA" id="ARBA00023040"/>
    </source>
</evidence>
<feature type="non-terminal residue" evidence="13">
    <location>
        <position position="363"/>
    </location>
</feature>
<dbReference type="GO" id="GO:0006955">
    <property type="term" value="P:immune response"/>
    <property type="evidence" value="ECO:0007669"/>
    <property type="project" value="InterPro"/>
</dbReference>
<dbReference type="Gene3D" id="1.20.1070.10">
    <property type="entry name" value="Rhodopsin 7-helix transmembrane proteins"/>
    <property type="match status" value="1"/>
</dbReference>
<evidence type="ECO:0000256" key="6">
    <source>
        <dbReference type="ARBA" id="ARBA00023136"/>
    </source>
</evidence>
<evidence type="ECO:0000256" key="9">
    <source>
        <dbReference type="ARBA" id="ARBA00023224"/>
    </source>
</evidence>
<dbReference type="PROSITE" id="PS00237">
    <property type="entry name" value="G_PROTEIN_RECEP_F1_1"/>
    <property type="match status" value="1"/>
</dbReference>
<reference evidence="13 14" key="1">
    <citation type="journal article" date="2021" name="Cell">
        <title>Tracing the genetic footprints of vertebrate landing in non-teleost ray-finned fishes.</title>
        <authorList>
            <person name="Bi X."/>
            <person name="Wang K."/>
            <person name="Yang L."/>
            <person name="Pan H."/>
            <person name="Jiang H."/>
            <person name="Wei Q."/>
            <person name="Fang M."/>
            <person name="Yu H."/>
            <person name="Zhu C."/>
            <person name="Cai Y."/>
            <person name="He Y."/>
            <person name="Gan X."/>
            <person name="Zeng H."/>
            <person name="Yu D."/>
            <person name="Zhu Y."/>
            <person name="Jiang H."/>
            <person name="Qiu Q."/>
            <person name="Yang H."/>
            <person name="Zhang Y.E."/>
            <person name="Wang W."/>
            <person name="Zhu M."/>
            <person name="He S."/>
            <person name="Zhang G."/>
        </authorList>
    </citation>
    <scope>NUCLEOTIDE SEQUENCE [LARGE SCALE GENOMIC DNA]</scope>
    <source>
        <strain evidence="13">Bchr_013</strain>
    </source>
</reference>
<evidence type="ECO:0000313" key="14">
    <source>
        <dbReference type="Proteomes" id="UP000886611"/>
    </source>
</evidence>
<feature type="transmembrane region" description="Helical" evidence="11">
    <location>
        <begin position="73"/>
        <end position="92"/>
    </location>
</feature>
<comment type="subcellular location">
    <subcellularLocation>
        <location evidence="1">Cell membrane</location>
        <topology evidence="1">Multi-pass membrane protein</topology>
    </subcellularLocation>
</comment>
<dbReference type="PANTHER" id="PTHR10489">
    <property type="entry name" value="CELL ADHESION MOLECULE"/>
    <property type="match status" value="1"/>
</dbReference>
<dbReference type="GO" id="GO:0019957">
    <property type="term" value="F:C-C chemokine binding"/>
    <property type="evidence" value="ECO:0007669"/>
    <property type="project" value="TreeGrafter"/>
</dbReference>
<dbReference type="GO" id="GO:0007204">
    <property type="term" value="P:positive regulation of cytosolic calcium ion concentration"/>
    <property type="evidence" value="ECO:0007669"/>
    <property type="project" value="TreeGrafter"/>
</dbReference>
<dbReference type="InterPro" id="IPR004067">
    <property type="entry name" value="Chemokine_CCR6"/>
</dbReference>
<dbReference type="PRINTS" id="PR00657">
    <property type="entry name" value="CCCHEMOKINER"/>
</dbReference>
<evidence type="ECO:0000256" key="2">
    <source>
        <dbReference type="ARBA" id="ARBA00022475"/>
    </source>
</evidence>
<feature type="non-terminal residue" evidence="13">
    <location>
        <position position="1"/>
    </location>
</feature>
<evidence type="ECO:0000256" key="1">
    <source>
        <dbReference type="ARBA" id="ARBA00004651"/>
    </source>
</evidence>
<feature type="transmembrane region" description="Helical" evidence="11">
    <location>
        <begin position="112"/>
        <end position="129"/>
    </location>
</feature>
<dbReference type="InterPro" id="IPR050119">
    <property type="entry name" value="CCR1-9-like"/>
</dbReference>
<evidence type="ECO:0000256" key="11">
    <source>
        <dbReference type="SAM" id="Phobius"/>
    </source>
</evidence>
<feature type="transmembrane region" description="Helical" evidence="11">
    <location>
        <begin position="244"/>
        <end position="265"/>
    </location>
</feature>
<evidence type="ECO:0000256" key="4">
    <source>
        <dbReference type="ARBA" id="ARBA00022989"/>
    </source>
</evidence>
<protein>
    <submittedName>
        <fullName evidence="13">CCR6 protein</fullName>
    </submittedName>
</protein>
<dbReference type="Proteomes" id="UP000886611">
    <property type="component" value="Unassembled WGS sequence"/>
</dbReference>
<comment type="similarity">
    <text evidence="10">Belongs to the G-protein coupled receptor 1 family.</text>
</comment>
<dbReference type="GO" id="GO:0009897">
    <property type="term" value="C:external side of plasma membrane"/>
    <property type="evidence" value="ECO:0007669"/>
    <property type="project" value="TreeGrafter"/>
</dbReference>
<dbReference type="PANTHER" id="PTHR10489:SF611">
    <property type="entry name" value="C-C CHEMOKINE RECEPTOR TYPE 6"/>
    <property type="match status" value="1"/>
</dbReference>
<feature type="transmembrane region" description="Helical" evidence="11">
    <location>
        <begin position="212"/>
        <end position="232"/>
    </location>
</feature>
<keyword evidence="7 10" id="KW-0675">Receptor</keyword>
<dbReference type="InterPro" id="IPR000276">
    <property type="entry name" value="GPCR_Rhodpsn"/>
</dbReference>
<keyword evidence="5 10" id="KW-0297">G-protein coupled receptor</keyword>
<dbReference type="SUPFAM" id="SSF81321">
    <property type="entry name" value="Family A G protein-coupled receptor-like"/>
    <property type="match status" value="1"/>
</dbReference>
<evidence type="ECO:0000256" key="7">
    <source>
        <dbReference type="ARBA" id="ARBA00023170"/>
    </source>
</evidence>
<keyword evidence="8" id="KW-0325">Glycoprotein</keyword>
<organism evidence="13 14">
    <name type="scientific">Polypterus senegalus</name>
    <name type="common">Senegal bichir</name>
    <dbReference type="NCBI Taxonomy" id="55291"/>
    <lineage>
        <taxon>Eukaryota</taxon>
        <taxon>Metazoa</taxon>
        <taxon>Chordata</taxon>
        <taxon>Craniata</taxon>
        <taxon>Vertebrata</taxon>
        <taxon>Euteleostomi</taxon>
        <taxon>Actinopterygii</taxon>
        <taxon>Polypteriformes</taxon>
        <taxon>Polypteridae</taxon>
        <taxon>Polypterus</taxon>
    </lineage>
</organism>
<dbReference type="GO" id="GO:0016493">
    <property type="term" value="F:C-C chemokine receptor activity"/>
    <property type="evidence" value="ECO:0007669"/>
    <property type="project" value="InterPro"/>
</dbReference>
<feature type="transmembrane region" description="Helical" evidence="11">
    <location>
        <begin position="38"/>
        <end position="61"/>
    </location>
</feature>
<sequence>MEDYEYELCNETEEGFCDYDTTAYPCDKTDIRDMVNNIMIYVYSIILVLGLIGNGLVITTYACYKKPKSMTDVFLLNVAIADILFDLSLPIFTVNQLNNWVMGNFTCKLLKGIYSVNLYSGMLLLACIGSDRYIAIVQARRSFNLRSTALIYSHVICFCVWLVGIAVSLPTFIFYETYEINNTTVCEHRFQDNETAIILKTAMPAIQLSVGFFLPLVIIIFCYSSIIFTLLHTRNFQRHKAVRVVVAVVIVFVFCHLPYNIVLLIDLMRKFRTDRFCPDERNHSRMMLFTEALAFFHSCLNPVLYAFIGVKFRNHFRKILQDLWCISKKYISVRRPSRFTSEMYMSRKTSEVYDVDNGSSFTM</sequence>
<dbReference type="FunFam" id="1.20.1070.10:FF:000035">
    <property type="entry name" value="C-C chemokine receptor type 6"/>
    <property type="match status" value="1"/>
</dbReference>
<dbReference type="PRINTS" id="PR00237">
    <property type="entry name" value="GPCRRHODOPSN"/>
</dbReference>
<dbReference type="InterPro" id="IPR000355">
    <property type="entry name" value="Chemokine_rcpt"/>
</dbReference>
<keyword evidence="6 11" id="KW-0472">Membrane</keyword>
<evidence type="ECO:0000256" key="10">
    <source>
        <dbReference type="RuleBase" id="RU000688"/>
    </source>
</evidence>
<dbReference type="InterPro" id="IPR017452">
    <property type="entry name" value="GPCR_Rhodpsn_7TM"/>
</dbReference>
<gene>
    <name evidence="13" type="primary">Ccr6</name>
    <name evidence="13" type="ORF">GTO96_0014841</name>
</gene>
<evidence type="ECO:0000256" key="3">
    <source>
        <dbReference type="ARBA" id="ARBA00022692"/>
    </source>
</evidence>
<dbReference type="EMBL" id="JAATIS010000485">
    <property type="protein sequence ID" value="KAG2467999.1"/>
    <property type="molecule type" value="Genomic_DNA"/>
</dbReference>
<dbReference type="Pfam" id="PF00001">
    <property type="entry name" value="7tm_1"/>
    <property type="match status" value="1"/>
</dbReference>
<dbReference type="GO" id="GO:0060326">
    <property type="term" value="P:cell chemotaxis"/>
    <property type="evidence" value="ECO:0007669"/>
    <property type="project" value="TreeGrafter"/>
</dbReference>
<dbReference type="PROSITE" id="PS50262">
    <property type="entry name" value="G_PROTEIN_RECEP_F1_2"/>
    <property type="match status" value="1"/>
</dbReference>
<dbReference type="AlphaFoldDB" id="A0A8X8BV17"/>
<feature type="transmembrane region" description="Helical" evidence="11">
    <location>
        <begin position="285"/>
        <end position="308"/>
    </location>
</feature>
<dbReference type="PRINTS" id="PR01529">
    <property type="entry name" value="CHEMOKINER6"/>
</dbReference>
<proteinExistence type="inferred from homology"/>
<evidence type="ECO:0000313" key="13">
    <source>
        <dbReference type="EMBL" id="KAG2467999.1"/>
    </source>
</evidence>
<accession>A0A8X8BV17</accession>
<evidence type="ECO:0000259" key="12">
    <source>
        <dbReference type="PROSITE" id="PS50262"/>
    </source>
</evidence>
<keyword evidence="3 10" id="KW-0812">Transmembrane</keyword>
<dbReference type="GO" id="GO:0019722">
    <property type="term" value="P:calcium-mediated signaling"/>
    <property type="evidence" value="ECO:0007669"/>
    <property type="project" value="TreeGrafter"/>
</dbReference>
<keyword evidence="2" id="KW-1003">Cell membrane</keyword>
<feature type="transmembrane region" description="Helical" evidence="11">
    <location>
        <begin position="150"/>
        <end position="175"/>
    </location>
</feature>
<feature type="domain" description="G-protein coupled receptors family 1 profile" evidence="12">
    <location>
        <begin position="53"/>
        <end position="305"/>
    </location>
</feature>
<keyword evidence="4 11" id="KW-1133">Transmembrane helix</keyword>
<evidence type="ECO:0000256" key="8">
    <source>
        <dbReference type="ARBA" id="ARBA00023180"/>
    </source>
</evidence>
<dbReference type="OrthoDB" id="9828427at2759"/>
<keyword evidence="9 10" id="KW-0807">Transducer</keyword>
<name>A0A8X8BV17_POLSE</name>
<comment type="caution">
    <text evidence="13">The sequence shown here is derived from an EMBL/GenBank/DDBJ whole genome shotgun (WGS) entry which is preliminary data.</text>
</comment>
<keyword evidence="14" id="KW-1185">Reference proteome</keyword>